<dbReference type="SUPFAM" id="SSF48452">
    <property type="entry name" value="TPR-like"/>
    <property type="match status" value="1"/>
</dbReference>
<evidence type="ECO:0000313" key="3">
    <source>
        <dbReference type="Proteomes" id="UP000252419"/>
    </source>
</evidence>
<sequence length="220" mass="24591">MPGVFVCRFCFIPTASFSVSKRVYTQHLPTSPEKLMSNRIAEHHPTTTTTKTISEIQNQWTNGHRRKARKLCYRLLKEKPDLPEALHISALMHHQDGNALDAIRDLEKACSSFDPQTVYFTDLSAILSNSGYTAPAKTVLTQALKRKPLDPKLLLQMGIFLTGNNGTTGGTISETRDIQRCPCTAFRPYPRMALPDPDRQSFGRPPVPAGNDQQNQITVL</sequence>
<dbReference type="Proteomes" id="UP000252419">
    <property type="component" value="Unassembled WGS sequence"/>
</dbReference>
<accession>A0A367U9T4</accession>
<feature type="compositionally biased region" description="Polar residues" evidence="1">
    <location>
        <begin position="211"/>
        <end position="220"/>
    </location>
</feature>
<gene>
    <name evidence="2" type="ORF">TH5_17955</name>
</gene>
<protein>
    <submittedName>
        <fullName evidence="2">Uncharacterized protein</fullName>
    </submittedName>
</protein>
<evidence type="ECO:0000313" key="2">
    <source>
        <dbReference type="EMBL" id="RCK04791.1"/>
    </source>
</evidence>
<dbReference type="InterPro" id="IPR011990">
    <property type="entry name" value="TPR-like_helical_dom_sf"/>
</dbReference>
<dbReference type="Gene3D" id="1.25.40.10">
    <property type="entry name" value="Tetratricopeptide repeat domain"/>
    <property type="match status" value="1"/>
</dbReference>
<proteinExistence type="predicted"/>
<organism evidence="2 3">
    <name type="scientific">Thalassospira xianhensis MCCC 1A02616</name>
    <dbReference type="NCBI Taxonomy" id="1177929"/>
    <lineage>
        <taxon>Bacteria</taxon>
        <taxon>Pseudomonadati</taxon>
        <taxon>Pseudomonadota</taxon>
        <taxon>Alphaproteobacteria</taxon>
        <taxon>Rhodospirillales</taxon>
        <taxon>Thalassospiraceae</taxon>
        <taxon>Thalassospira</taxon>
    </lineage>
</organism>
<feature type="region of interest" description="Disordered" evidence="1">
    <location>
        <begin position="192"/>
        <end position="220"/>
    </location>
</feature>
<reference evidence="2 3" key="1">
    <citation type="submission" date="2014-07" db="EMBL/GenBank/DDBJ databases">
        <title>Draft genome sequence of Thalassospira xianhensis P-4 (MCCC 1A02616).</title>
        <authorList>
            <person name="Lai Q."/>
            <person name="Shao Z."/>
        </authorList>
    </citation>
    <scope>NUCLEOTIDE SEQUENCE [LARGE SCALE GENOMIC DNA]</scope>
    <source>
        <strain evidence="2 3">MCCC 1A02616</strain>
    </source>
</reference>
<evidence type="ECO:0000256" key="1">
    <source>
        <dbReference type="SAM" id="MobiDB-lite"/>
    </source>
</evidence>
<comment type="caution">
    <text evidence="2">The sequence shown here is derived from an EMBL/GenBank/DDBJ whole genome shotgun (WGS) entry which is preliminary data.</text>
</comment>
<dbReference type="EMBL" id="JPWA01000024">
    <property type="protein sequence ID" value="RCK04791.1"/>
    <property type="molecule type" value="Genomic_DNA"/>
</dbReference>
<name>A0A367U9T4_9PROT</name>
<keyword evidence="3" id="KW-1185">Reference proteome</keyword>
<dbReference type="AlphaFoldDB" id="A0A367U9T4"/>